<dbReference type="PANTHER" id="PTHR34721:SF3">
    <property type="entry name" value="ACTIVIN_RECP DOMAIN-CONTAINING PROTEIN-RELATED"/>
    <property type="match status" value="1"/>
</dbReference>
<accession>A0A8R1Y4V0</accession>
<proteinExistence type="predicted"/>
<protein>
    <submittedName>
        <fullName evidence="1">Uncharacterized protein</fullName>
    </submittedName>
</protein>
<dbReference type="AlphaFoldDB" id="A0A2A6B9N8"/>
<reference evidence="2" key="1">
    <citation type="journal article" date="2008" name="Nat. Genet.">
        <title>The Pristionchus pacificus genome provides a unique perspective on nematode lifestyle and parasitism.</title>
        <authorList>
            <person name="Dieterich C."/>
            <person name="Clifton S.W."/>
            <person name="Schuster L.N."/>
            <person name="Chinwalla A."/>
            <person name="Delehaunty K."/>
            <person name="Dinkelacker I."/>
            <person name="Fulton L."/>
            <person name="Fulton R."/>
            <person name="Godfrey J."/>
            <person name="Minx P."/>
            <person name="Mitreva M."/>
            <person name="Roeseler W."/>
            <person name="Tian H."/>
            <person name="Witte H."/>
            <person name="Yang S.P."/>
            <person name="Wilson R.K."/>
            <person name="Sommer R.J."/>
        </authorList>
    </citation>
    <scope>NUCLEOTIDE SEQUENCE [LARGE SCALE GENOMIC DNA]</scope>
    <source>
        <strain evidence="2">PS312</strain>
    </source>
</reference>
<name>A0A2A6B9N8_PRIPA</name>
<accession>A0A2A6B9N8</accession>
<evidence type="ECO:0000313" key="1">
    <source>
        <dbReference type="EnsemblMetazoa" id="PPA04553.1"/>
    </source>
</evidence>
<dbReference type="EnsemblMetazoa" id="PPA04553.1">
    <property type="protein sequence ID" value="PPA04553.1"/>
    <property type="gene ID" value="WBGene00094107"/>
</dbReference>
<reference evidence="1" key="2">
    <citation type="submission" date="2022-06" db="UniProtKB">
        <authorList>
            <consortium name="EnsemblMetazoa"/>
        </authorList>
    </citation>
    <scope>IDENTIFICATION</scope>
    <source>
        <strain evidence="1">PS312</strain>
    </source>
</reference>
<evidence type="ECO:0000313" key="2">
    <source>
        <dbReference type="Proteomes" id="UP000005239"/>
    </source>
</evidence>
<gene>
    <name evidence="1" type="primary">WBGene00094107</name>
</gene>
<sequence length="223" mass="24326">MPPSSVSSYSRLMRFLPILLIALALLPLSSGEKSGWHHCYKEITEDGVVTQPGEPWKSERKQACRGRRMHGGRLHNFQTAGRTCCCKGDMCNAPADTWMKCDYSWRKDGVYGYNNKQPCKTACKVREFPDDQSLLAGCATSKEECWRCSICTDTIAGCTNITDPERGKGTRCCSKGEYYPAAEYKDLPTTAAPPVTKAPGNPAAAPTCLVFLAAAAAVIAARD</sequence>
<organism evidence="1 2">
    <name type="scientific">Pristionchus pacificus</name>
    <name type="common">Parasitic nematode worm</name>
    <dbReference type="NCBI Taxonomy" id="54126"/>
    <lineage>
        <taxon>Eukaryota</taxon>
        <taxon>Metazoa</taxon>
        <taxon>Ecdysozoa</taxon>
        <taxon>Nematoda</taxon>
        <taxon>Chromadorea</taxon>
        <taxon>Rhabditida</taxon>
        <taxon>Rhabditina</taxon>
        <taxon>Diplogasteromorpha</taxon>
        <taxon>Diplogasteroidea</taxon>
        <taxon>Neodiplogasteridae</taxon>
        <taxon>Pristionchus</taxon>
    </lineage>
</organism>
<dbReference type="PANTHER" id="PTHR34721">
    <property type="entry name" value="PROTEIN CBG09734"/>
    <property type="match status" value="1"/>
</dbReference>
<dbReference type="Proteomes" id="UP000005239">
    <property type="component" value="Unassembled WGS sequence"/>
</dbReference>
<keyword evidence="2" id="KW-1185">Reference proteome</keyword>